<evidence type="ECO:0000256" key="3">
    <source>
        <dbReference type="ARBA" id="ARBA00005709"/>
    </source>
</evidence>
<dbReference type="Proteomes" id="UP000255248">
    <property type="component" value="Unassembled WGS sequence"/>
</dbReference>
<sequence>MRLSTSMIYQQNMNGVLDAQSEWQRIGAQMDSGKRVIVPSDDPLAASQLVGLNQAKSMNEQYGMARGYARQSTSMEESVLQQVTNVLQNATPVLVDGMSSGTKSDDDRAAIATQLESMRDQLLNLANSTDGNGRYIFAGYKSDVAPFTKDGTGAVAYKGGNKALTQQVDAARTMTVSHTGKQVFLTASSNPIKEPDGSVNNDIFSSLQQAITALKTPLAGADEATKQKVVDGLDSANRGLRNSLNNVSQVRAELGTQLNELDSLDAIGDENAITYKTRISNVQDVDWTQAASEYALRQVSLQASYKVFSDMQSMSLFQMAR</sequence>
<evidence type="ECO:0000256" key="1">
    <source>
        <dbReference type="ARBA" id="ARBA00004365"/>
    </source>
</evidence>
<dbReference type="InterPro" id="IPR001492">
    <property type="entry name" value="Flagellin"/>
</dbReference>
<dbReference type="OrthoDB" id="9768249at2"/>
<dbReference type="Pfam" id="PF00700">
    <property type="entry name" value="Flagellin_C"/>
    <property type="match status" value="1"/>
</dbReference>
<evidence type="ECO:0000259" key="7">
    <source>
        <dbReference type="Pfam" id="PF00700"/>
    </source>
</evidence>
<dbReference type="PANTHER" id="PTHR42792">
    <property type="entry name" value="FLAGELLIN"/>
    <property type="match status" value="1"/>
</dbReference>
<keyword evidence="5" id="KW-0975">Bacterial flagellum</keyword>
<organism evidence="8 9">
    <name type="scientific">Edwardsiella hoshinae</name>
    <dbReference type="NCBI Taxonomy" id="93378"/>
    <lineage>
        <taxon>Bacteria</taxon>
        <taxon>Pseudomonadati</taxon>
        <taxon>Pseudomonadota</taxon>
        <taxon>Gammaproteobacteria</taxon>
        <taxon>Enterobacterales</taxon>
        <taxon>Hafniaceae</taxon>
        <taxon>Edwardsiella</taxon>
    </lineage>
</organism>
<reference evidence="8 9" key="1">
    <citation type="submission" date="2018-06" db="EMBL/GenBank/DDBJ databases">
        <authorList>
            <consortium name="Pathogen Informatics"/>
            <person name="Doyle S."/>
        </authorList>
    </citation>
    <scope>NUCLEOTIDE SEQUENCE [LARGE SCALE GENOMIC DNA]</scope>
    <source>
        <strain evidence="8 9">NCTC12121</strain>
    </source>
</reference>
<dbReference type="GO" id="GO:0005576">
    <property type="term" value="C:extracellular region"/>
    <property type="evidence" value="ECO:0007669"/>
    <property type="project" value="UniProtKB-SubCell"/>
</dbReference>
<evidence type="ECO:0000313" key="8">
    <source>
        <dbReference type="EMBL" id="STC89675.1"/>
    </source>
</evidence>
<dbReference type="InterPro" id="IPR013384">
    <property type="entry name" value="Flagell_FlgL"/>
</dbReference>
<gene>
    <name evidence="8" type="primary">flgL</name>
    <name evidence="8" type="ORF">NCTC12121_02284</name>
</gene>
<evidence type="ECO:0000256" key="4">
    <source>
        <dbReference type="ARBA" id="ARBA00022525"/>
    </source>
</evidence>
<proteinExistence type="inferred from homology"/>
<evidence type="ECO:0000256" key="5">
    <source>
        <dbReference type="ARBA" id="ARBA00023143"/>
    </source>
</evidence>
<dbReference type="GO" id="GO:0071973">
    <property type="term" value="P:bacterial-type flagellum-dependent cell motility"/>
    <property type="evidence" value="ECO:0007669"/>
    <property type="project" value="InterPro"/>
</dbReference>
<dbReference type="SUPFAM" id="SSF64518">
    <property type="entry name" value="Phase 1 flagellin"/>
    <property type="match status" value="1"/>
</dbReference>
<dbReference type="InterPro" id="IPR046358">
    <property type="entry name" value="Flagellin_C"/>
</dbReference>
<evidence type="ECO:0000313" key="9">
    <source>
        <dbReference type="Proteomes" id="UP000255248"/>
    </source>
</evidence>
<dbReference type="RefSeq" id="WP_024524341.1">
    <property type="nucleotide sequence ID" value="NZ_CP065626.1"/>
</dbReference>
<dbReference type="NCBIfam" id="TIGR02550">
    <property type="entry name" value="flagell_flgL"/>
    <property type="match status" value="1"/>
</dbReference>
<evidence type="ECO:0000256" key="2">
    <source>
        <dbReference type="ARBA" id="ARBA00004613"/>
    </source>
</evidence>
<feature type="domain" description="Flagellin C-terminal" evidence="7">
    <location>
        <begin position="243"/>
        <end position="316"/>
    </location>
</feature>
<comment type="similarity">
    <text evidence="3">Belongs to the bacterial flagellin family.</text>
</comment>
<dbReference type="GO" id="GO:0005198">
    <property type="term" value="F:structural molecule activity"/>
    <property type="evidence" value="ECO:0007669"/>
    <property type="project" value="InterPro"/>
</dbReference>
<protein>
    <submittedName>
        <fullName evidence="8">Hook-filament junction protein</fullName>
    </submittedName>
</protein>
<dbReference type="STRING" id="93378.A9798_10535"/>
<dbReference type="Gene3D" id="1.20.1330.10">
    <property type="entry name" value="f41 fragment of flagellin, N-terminal domain"/>
    <property type="match status" value="1"/>
</dbReference>
<dbReference type="GO" id="GO:0009424">
    <property type="term" value="C:bacterial-type flagellum hook"/>
    <property type="evidence" value="ECO:0007669"/>
    <property type="project" value="InterPro"/>
</dbReference>
<evidence type="ECO:0000259" key="6">
    <source>
        <dbReference type="Pfam" id="PF00669"/>
    </source>
</evidence>
<name>A0A376DHX0_9GAMM</name>
<comment type="subcellular location">
    <subcellularLocation>
        <location evidence="1">Bacterial flagellum</location>
    </subcellularLocation>
    <subcellularLocation>
        <location evidence="2">Secreted</location>
    </subcellularLocation>
</comment>
<feature type="domain" description="Flagellin N-terminal" evidence="6">
    <location>
        <begin position="4"/>
        <end position="141"/>
    </location>
</feature>
<keyword evidence="4" id="KW-0964">Secreted</keyword>
<accession>A0A376DHX0</accession>
<dbReference type="EMBL" id="UFXZ01000001">
    <property type="protein sequence ID" value="STC89675.1"/>
    <property type="molecule type" value="Genomic_DNA"/>
</dbReference>
<dbReference type="Pfam" id="PF00669">
    <property type="entry name" value="Flagellin_N"/>
    <property type="match status" value="1"/>
</dbReference>
<dbReference type="PANTHER" id="PTHR42792:SF1">
    <property type="entry name" value="FLAGELLAR HOOK-ASSOCIATED PROTEIN 3"/>
    <property type="match status" value="1"/>
</dbReference>
<dbReference type="InterPro" id="IPR001029">
    <property type="entry name" value="Flagellin_N"/>
</dbReference>
<dbReference type="AlphaFoldDB" id="A0A376DHX0"/>